<accession>A0ABS1BUT4</accession>
<sequence length="122" mass="13392">MNLKERLMLMCLNSQQEAKQQWARINMKQVALAAVLVFGAQAAMAAGGFDQANKIVENIRDGIYTIVGIVCTVLLIWQMVQGASRKKDWMDVLGTCLWILGAGAAIAFGTYLFTEGGKMKFS</sequence>
<evidence type="ECO:0000313" key="3">
    <source>
        <dbReference type="Proteomes" id="UP000614058"/>
    </source>
</evidence>
<dbReference type="Proteomes" id="UP000614058">
    <property type="component" value="Unassembled WGS sequence"/>
</dbReference>
<dbReference type="EMBL" id="JAEHNZ010000004">
    <property type="protein sequence ID" value="MBK0397052.1"/>
    <property type="molecule type" value="Genomic_DNA"/>
</dbReference>
<organism evidence="2 3">
    <name type="scientific">Kingella bonacorsii</name>
    <dbReference type="NCBI Taxonomy" id="2796361"/>
    <lineage>
        <taxon>Bacteria</taxon>
        <taxon>Pseudomonadati</taxon>
        <taxon>Pseudomonadota</taxon>
        <taxon>Betaproteobacteria</taxon>
        <taxon>Neisseriales</taxon>
        <taxon>Neisseriaceae</taxon>
        <taxon>Kingella</taxon>
    </lineage>
</organism>
<dbReference type="InterPro" id="IPR007039">
    <property type="entry name" value="TrbC/VirB2"/>
</dbReference>
<evidence type="ECO:0000313" key="2">
    <source>
        <dbReference type="EMBL" id="MBK0397052.1"/>
    </source>
</evidence>
<evidence type="ECO:0000256" key="1">
    <source>
        <dbReference type="SAM" id="Phobius"/>
    </source>
</evidence>
<dbReference type="GeneID" id="84907288"/>
<gene>
    <name evidence="2" type="ORF">JDW22_10805</name>
</gene>
<keyword evidence="1" id="KW-0812">Transmembrane</keyword>
<reference evidence="2 3" key="1">
    <citation type="journal article" date="2021" name="Pathogens">
        <title>Isolation and Characterization of Kingella bonacorsii sp. nov., A Novel Kingella Species Detected in a Stable Periodontitis Subject.</title>
        <authorList>
            <person name="Antezack A."/>
            <person name="Boxberger M."/>
            <person name="Rolland C."/>
            <person name="Monnet-Corti V."/>
            <person name="La Scola B."/>
        </authorList>
    </citation>
    <scope>NUCLEOTIDE SEQUENCE [LARGE SCALE GENOMIC DNA]</scope>
    <source>
        <strain evidence="2 3">Marseille-Q4569</strain>
    </source>
</reference>
<keyword evidence="3" id="KW-1185">Reference proteome</keyword>
<comment type="caution">
    <text evidence="2">The sequence shown here is derived from an EMBL/GenBank/DDBJ whole genome shotgun (WGS) entry which is preliminary data.</text>
</comment>
<protein>
    <submittedName>
        <fullName evidence="2">TrbC/VirB2 family protein</fullName>
    </submittedName>
</protein>
<proteinExistence type="predicted"/>
<name>A0ABS1BUT4_9NEIS</name>
<keyword evidence="1" id="KW-1133">Transmembrane helix</keyword>
<keyword evidence="1" id="KW-0472">Membrane</keyword>
<feature type="transmembrane region" description="Helical" evidence="1">
    <location>
        <begin position="61"/>
        <end position="80"/>
    </location>
</feature>
<feature type="transmembrane region" description="Helical" evidence="1">
    <location>
        <begin position="92"/>
        <end position="113"/>
    </location>
</feature>
<dbReference type="Pfam" id="PF04956">
    <property type="entry name" value="TrbC"/>
    <property type="match status" value="1"/>
</dbReference>
<dbReference type="RefSeq" id="WP_003793579.1">
    <property type="nucleotide sequence ID" value="NZ_JAEHNZ010000004.1"/>
</dbReference>